<sequence length="282" mass="32180">MHTTHFIGLRYSQAAFKASVTYGNNQYIANESSEDIYRRVDLMGRYSISRRLQVNFIVPYLMNDMNGSHQQVQSAGMGDPMVLLYYNLFNTANSGVSFWQHSLSLGGGLKMPVGEYQKLDDGLIINPNFQLGSGSLDYLLSMNYTLRYKKTGVNIESGYKMNTKNSEGYRFGNQFNTSAYLFQWLETPQVAFLPFAGVYYEQAEKHTNETIEQLNTGGNSLFGTVGLQVFRNNLSVNFTYQMPWVQNFNTDQLSNISAQNRFSVGLLYNFSLKKRKKKTPKK</sequence>
<dbReference type="EMBL" id="AAWS01000021">
    <property type="protein sequence ID" value="EAY27683.1"/>
    <property type="molecule type" value="Genomic_DNA"/>
</dbReference>
<name>A1ZPE4_MICM2</name>
<gene>
    <name evidence="1" type="ORF">M23134_03751</name>
</gene>
<accession>A1ZPE4</accession>
<reference evidence="1 2" key="1">
    <citation type="submission" date="2007-01" db="EMBL/GenBank/DDBJ databases">
        <authorList>
            <person name="Haygood M."/>
            <person name="Podell S."/>
            <person name="Anderson C."/>
            <person name="Hopkinson B."/>
            <person name="Roe K."/>
            <person name="Barbeau K."/>
            <person name="Gaasterland T."/>
            <person name="Ferriera S."/>
            <person name="Johnson J."/>
            <person name="Kravitz S."/>
            <person name="Beeson K."/>
            <person name="Sutton G."/>
            <person name="Rogers Y.-H."/>
            <person name="Friedman R."/>
            <person name="Frazier M."/>
            <person name="Venter J.C."/>
        </authorList>
    </citation>
    <scope>NUCLEOTIDE SEQUENCE [LARGE SCALE GENOMIC DNA]</scope>
    <source>
        <strain evidence="1 2">ATCC 23134</strain>
    </source>
</reference>
<dbReference type="Proteomes" id="UP000004095">
    <property type="component" value="Unassembled WGS sequence"/>
</dbReference>
<comment type="caution">
    <text evidence="1">The sequence shown here is derived from an EMBL/GenBank/DDBJ whole genome shotgun (WGS) entry which is preliminary data.</text>
</comment>
<dbReference type="AlphaFoldDB" id="A1ZPE4"/>
<keyword evidence="2" id="KW-1185">Reference proteome</keyword>
<organism evidence="1 2">
    <name type="scientific">Microscilla marina ATCC 23134</name>
    <dbReference type="NCBI Taxonomy" id="313606"/>
    <lineage>
        <taxon>Bacteria</taxon>
        <taxon>Pseudomonadati</taxon>
        <taxon>Bacteroidota</taxon>
        <taxon>Cytophagia</taxon>
        <taxon>Cytophagales</taxon>
        <taxon>Microscillaceae</taxon>
        <taxon>Microscilla</taxon>
    </lineage>
</organism>
<evidence type="ECO:0000313" key="1">
    <source>
        <dbReference type="EMBL" id="EAY27683.1"/>
    </source>
</evidence>
<evidence type="ECO:0000313" key="2">
    <source>
        <dbReference type="Proteomes" id="UP000004095"/>
    </source>
</evidence>
<proteinExistence type="predicted"/>
<dbReference type="eggNOG" id="COG4313">
    <property type="taxonomic scope" value="Bacteria"/>
</dbReference>
<protein>
    <submittedName>
        <fullName evidence="1">Uncharacterized protein</fullName>
    </submittedName>
</protein>